<dbReference type="Proteomes" id="UP000431080">
    <property type="component" value="Unassembled WGS sequence"/>
</dbReference>
<proteinExistence type="predicted"/>
<dbReference type="RefSeq" id="WP_153685273.1">
    <property type="nucleotide sequence ID" value="NZ_WJIF01000008.1"/>
</dbReference>
<accession>A0A6I2F890</accession>
<protein>
    <recommendedName>
        <fullName evidence="5">DUF3322 and DUF2220 domain-containing protein</fullName>
    </recommendedName>
</protein>
<sequence length="416" mass="46740">MKSPDALVVDIQRRLAGKWQLHLVGDEVVFPHAFPLGRLDATTLRRDYASVHARTVHLQDWARVARIELDYERREAQGGSMQAVPTHARVDSIDHAAAIAGEGWSARLARARERLSILRERHADASDLGRTLRLLDSYSDVDFELLLVVTGWYLQDFSRAALGVTPRQVPIPGVHAKWLQSHRAGVQALTGLADLGLLPAHPPRIHFTYLDPDHRASGARIHDSATVGDAFAPAYRPEVVVISENKDTAIHFPPLARGISVEGVGKGGKTPAAFPWLRDAPVVVYWGDIDRDGFEILDGYRIDFDRDIDSILMDPTTYVTYEEFGTDYDQYGKLILPGDPKTVGKLHDDEREMYLRVLDAEHMGHRRVEQERIPLGLAYEAVQSVRSRRAKWALGHPLESIEPTDRFPPRSHRNQP</sequence>
<name>A0A6I2F890_9MICO</name>
<keyword evidence="4" id="KW-1185">Reference proteome</keyword>
<gene>
    <name evidence="3" type="ORF">GE115_13275</name>
</gene>
<dbReference type="Pfam" id="PF11795">
    <property type="entry name" value="DUF3322"/>
    <property type="match status" value="1"/>
</dbReference>
<evidence type="ECO:0008006" key="5">
    <source>
        <dbReference type="Google" id="ProtNLM"/>
    </source>
</evidence>
<reference evidence="3 4" key="1">
    <citation type="submission" date="2019-10" db="EMBL/GenBank/DDBJ databases">
        <authorList>
            <person name="Nie G."/>
            <person name="Ming H."/>
            <person name="Yi B."/>
        </authorList>
    </citation>
    <scope>NUCLEOTIDE SEQUENCE [LARGE SCALE GENOMIC DNA]</scope>
    <source>
        <strain evidence="3 4">CFH 90414</strain>
    </source>
</reference>
<dbReference type="EMBL" id="WJIF01000008">
    <property type="protein sequence ID" value="MRG60829.1"/>
    <property type="molecule type" value="Genomic_DNA"/>
</dbReference>
<evidence type="ECO:0000259" key="2">
    <source>
        <dbReference type="Pfam" id="PF11795"/>
    </source>
</evidence>
<dbReference type="InterPro" id="IPR024537">
    <property type="entry name" value="DUF3322"/>
</dbReference>
<dbReference type="InterPro" id="IPR024534">
    <property type="entry name" value="JetD_C"/>
</dbReference>
<evidence type="ECO:0000313" key="4">
    <source>
        <dbReference type="Proteomes" id="UP000431080"/>
    </source>
</evidence>
<dbReference type="AlphaFoldDB" id="A0A6I2F890"/>
<comment type="caution">
    <text evidence="3">The sequence shown here is derived from an EMBL/GenBank/DDBJ whole genome shotgun (WGS) entry which is preliminary data.</text>
</comment>
<feature type="domain" description="Wadjet protein JetD C-terminal" evidence="1">
    <location>
        <begin position="200"/>
        <end position="380"/>
    </location>
</feature>
<organism evidence="3 4">
    <name type="scientific">Agromyces agglutinans</name>
    <dbReference type="NCBI Taxonomy" id="2662258"/>
    <lineage>
        <taxon>Bacteria</taxon>
        <taxon>Bacillati</taxon>
        <taxon>Actinomycetota</taxon>
        <taxon>Actinomycetes</taxon>
        <taxon>Micrococcales</taxon>
        <taxon>Microbacteriaceae</taxon>
        <taxon>Agromyces</taxon>
    </lineage>
</organism>
<feature type="domain" description="DUF3322" evidence="2">
    <location>
        <begin position="10"/>
        <end position="189"/>
    </location>
</feature>
<evidence type="ECO:0000259" key="1">
    <source>
        <dbReference type="Pfam" id="PF09983"/>
    </source>
</evidence>
<dbReference type="Pfam" id="PF09983">
    <property type="entry name" value="JetD_C"/>
    <property type="match status" value="1"/>
</dbReference>
<evidence type="ECO:0000313" key="3">
    <source>
        <dbReference type="EMBL" id="MRG60829.1"/>
    </source>
</evidence>